<accession>A0A0N5CGC6</accession>
<proteinExistence type="predicted"/>
<evidence type="ECO:0000313" key="1">
    <source>
        <dbReference type="Proteomes" id="UP000046392"/>
    </source>
</evidence>
<organism evidence="1 2">
    <name type="scientific">Strongyloides papillosus</name>
    <name type="common">Intestinal threadworm</name>
    <dbReference type="NCBI Taxonomy" id="174720"/>
    <lineage>
        <taxon>Eukaryota</taxon>
        <taxon>Metazoa</taxon>
        <taxon>Ecdysozoa</taxon>
        <taxon>Nematoda</taxon>
        <taxon>Chromadorea</taxon>
        <taxon>Rhabditida</taxon>
        <taxon>Tylenchina</taxon>
        <taxon>Panagrolaimomorpha</taxon>
        <taxon>Strongyloidoidea</taxon>
        <taxon>Strongyloididae</taxon>
        <taxon>Strongyloides</taxon>
    </lineage>
</organism>
<name>A0A0N5CGC6_STREA</name>
<protein>
    <submittedName>
        <fullName evidence="2">Uncharacterized protein</fullName>
    </submittedName>
</protein>
<sequence length="65" mass="7595">MAQTQDLYFIDYFAPDDELTIFDNFGAKNHFRLGPHSFKKIEEIKGRKKLIHADESNCTNTTIKM</sequence>
<reference evidence="2" key="1">
    <citation type="submission" date="2017-02" db="UniProtKB">
        <authorList>
            <consortium name="WormBaseParasite"/>
        </authorList>
    </citation>
    <scope>IDENTIFICATION</scope>
</reference>
<evidence type="ECO:0000313" key="2">
    <source>
        <dbReference type="WBParaSite" id="SPAL_0001690450.1"/>
    </source>
</evidence>
<dbReference type="AlphaFoldDB" id="A0A0N5CGC6"/>
<keyword evidence="1" id="KW-1185">Reference proteome</keyword>
<dbReference type="Proteomes" id="UP000046392">
    <property type="component" value="Unplaced"/>
</dbReference>
<dbReference type="WBParaSite" id="SPAL_0001690450.1">
    <property type="protein sequence ID" value="SPAL_0001690450.1"/>
    <property type="gene ID" value="SPAL_0001690450"/>
</dbReference>